<reference evidence="13 14" key="2">
    <citation type="submission" date="2019-01" db="EMBL/GenBank/DDBJ databases">
        <title>The decoding of complex shrimp genome reveals the adaptation for benthos swimmer, frequently molting mechanism and breeding impact on genome.</title>
        <authorList>
            <person name="Sun Y."/>
            <person name="Gao Y."/>
            <person name="Yu Y."/>
        </authorList>
    </citation>
    <scope>NUCLEOTIDE SEQUENCE [LARGE SCALE GENOMIC DNA]</scope>
    <source>
        <tissue evidence="13">Muscle</tissue>
    </source>
</reference>
<evidence type="ECO:0000256" key="1">
    <source>
        <dbReference type="ARBA" id="ARBA00004141"/>
    </source>
</evidence>
<dbReference type="InterPro" id="IPR006201">
    <property type="entry name" value="Neur_channel"/>
</dbReference>
<dbReference type="InterPro" id="IPR002172">
    <property type="entry name" value="LDrepeatLR_classA_rpt"/>
</dbReference>
<dbReference type="InterPro" id="IPR018000">
    <property type="entry name" value="Neurotransmitter_ion_chnl_CS"/>
</dbReference>
<evidence type="ECO:0000256" key="11">
    <source>
        <dbReference type="SAM" id="Phobius"/>
    </source>
</evidence>
<feature type="transmembrane region" description="Helical" evidence="11">
    <location>
        <begin position="657"/>
        <end position="677"/>
    </location>
</feature>
<dbReference type="InterPro" id="IPR023415">
    <property type="entry name" value="LDLR_class-A_CS"/>
</dbReference>
<keyword evidence="8" id="KW-0325">Glycoprotein</keyword>
<dbReference type="InterPro" id="IPR006202">
    <property type="entry name" value="Neur_chan_lig-bd"/>
</dbReference>
<dbReference type="FunFam" id="4.10.400.10:FF:000034">
    <property type="entry name" value="Low-density lipoprotein receptor-related protein 2"/>
    <property type="match status" value="1"/>
</dbReference>
<keyword evidence="4" id="KW-0677">Repeat</keyword>
<feature type="transmembrane region" description="Helical" evidence="11">
    <location>
        <begin position="768"/>
        <end position="786"/>
    </location>
</feature>
<dbReference type="GO" id="GO:0005230">
    <property type="term" value="F:extracellular ligand-gated monoatomic ion channel activity"/>
    <property type="evidence" value="ECO:0007669"/>
    <property type="project" value="InterPro"/>
</dbReference>
<feature type="domain" description="Neurotransmitter-gated ion-channel ligand-binding" evidence="12">
    <location>
        <begin position="413"/>
        <end position="560"/>
    </location>
</feature>
<feature type="transmembrane region" description="Helical" evidence="11">
    <location>
        <begin position="631"/>
        <end position="650"/>
    </location>
</feature>
<dbReference type="CDD" id="cd00112">
    <property type="entry name" value="LDLa"/>
    <property type="match status" value="1"/>
</dbReference>
<evidence type="ECO:0000259" key="12">
    <source>
        <dbReference type="Pfam" id="PF02931"/>
    </source>
</evidence>
<dbReference type="InterPro" id="IPR036734">
    <property type="entry name" value="Neur_chan_lig-bd_sf"/>
</dbReference>
<gene>
    <name evidence="13" type="ORF">C7M84_002487</name>
</gene>
<feature type="transmembrane region" description="Helical" evidence="11">
    <location>
        <begin position="689"/>
        <end position="712"/>
    </location>
</feature>
<comment type="subcellular location">
    <subcellularLocation>
        <location evidence="1">Membrane</location>
        <topology evidence="1">Multi-pass membrane protein</topology>
    </subcellularLocation>
</comment>
<dbReference type="Pfam" id="PF00057">
    <property type="entry name" value="Ldl_recept_a"/>
    <property type="match status" value="1"/>
</dbReference>
<dbReference type="SUPFAM" id="SSF90112">
    <property type="entry name" value="Neurotransmitter-gated ion-channel transmembrane pore"/>
    <property type="match status" value="1"/>
</dbReference>
<keyword evidence="14" id="KW-1185">Reference proteome</keyword>
<protein>
    <submittedName>
        <fullName evidence="13">Glycine receptor subunit alpha-4</fullName>
    </submittedName>
</protein>
<dbReference type="InterPro" id="IPR038050">
    <property type="entry name" value="Neuro_actylchol_rec"/>
</dbReference>
<comment type="caution">
    <text evidence="13">The sequence shown here is derived from an EMBL/GenBank/DDBJ whole genome shotgun (WGS) entry which is preliminary data.</text>
</comment>
<reference evidence="13 14" key="1">
    <citation type="submission" date="2018-04" db="EMBL/GenBank/DDBJ databases">
        <authorList>
            <person name="Zhang X."/>
            <person name="Yuan J."/>
            <person name="Li F."/>
            <person name="Xiang J."/>
        </authorList>
    </citation>
    <scope>NUCLEOTIDE SEQUENCE [LARGE SCALE GENOMIC DNA]</scope>
    <source>
        <tissue evidence="13">Muscle</tissue>
    </source>
</reference>
<dbReference type="InterPro" id="IPR036719">
    <property type="entry name" value="Neuro-gated_channel_TM_sf"/>
</dbReference>
<keyword evidence="5 11" id="KW-1133">Transmembrane helix</keyword>
<dbReference type="SMART" id="SM00192">
    <property type="entry name" value="LDLa"/>
    <property type="match status" value="1"/>
</dbReference>
<dbReference type="InterPro" id="IPR036055">
    <property type="entry name" value="LDL_receptor-like_sf"/>
</dbReference>
<evidence type="ECO:0000256" key="5">
    <source>
        <dbReference type="ARBA" id="ARBA00022989"/>
    </source>
</evidence>
<dbReference type="Gene3D" id="1.20.58.390">
    <property type="entry name" value="Neurotransmitter-gated ion-channel transmembrane domain"/>
    <property type="match status" value="1"/>
</dbReference>
<evidence type="ECO:0000256" key="10">
    <source>
        <dbReference type="SAM" id="MobiDB-lite"/>
    </source>
</evidence>
<dbReference type="SUPFAM" id="SSF57424">
    <property type="entry name" value="LDL receptor-like module"/>
    <property type="match status" value="1"/>
</dbReference>
<evidence type="ECO:0000256" key="6">
    <source>
        <dbReference type="ARBA" id="ARBA00023136"/>
    </source>
</evidence>
<dbReference type="PROSITE" id="PS50068">
    <property type="entry name" value="LDLRA_2"/>
    <property type="match status" value="1"/>
</dbReference>
<feature type="disulfide bond" evidence="9">
    <location>
        <begin position="362"/>
        <end position="374"/>
    </location>
</feature>
<dbReference type="SUPFAM" id="SSF63712">
    <property type="entry name" value="Nicotinic receptor ligand binding domain-like"/>
    <property type="match status" value="1"/>
</dbReference>
<feature type="disulfide bond" evidence="9">
    <location>
        <begin position="369"/>
        <end position="387"/>
    </location>
</feature>
<dbReference type="PROSITE" id="PS00236">
    <property type="entry name" value="NEUROTR_ION_CHANNEL"/>
    <property type="match status" value="1"/>
</dbReference>
<evidence type="ECO:0000313" key="13">
    <source>
        <dbReference type="EMBL" id="ROT78801.1"/>
    </source>
</evidence>
<dbReference type="Gene3D" id="4.10.400.10">
    <property type="entry name" value="Low-density Lipoprotein Receptor"/>
    <property type="match status" value="1"/>
</dbReference>
<feature type="compositionally biased region" description="Polar residues" evidence="10">
    <location>
        <begin position="82"/>
        <end position="94"/>
    </location>
</feature>
<evidence type="ECO:0000313" key="14">
    <source>
        <dbReference type="Proteomes" id="UP000283509"/>
    </source>
</evidence>
<dbReference type="Pfam" id="PF02931">
    <property type="entry name" value="Neur_chan_LBD"/>
    <property type="match status" value="1"/>
</dbReference>
<evidence type="ECO:0000256" key="9">
    <source>
        <dbReference type="PROSITE-ProRule" id="PRU00124"/>
    </source>
</evidence>
<evidence type="ECO:0000256" key="3">
    <source>
        <dbReference type="ARBA" id="ARBA00022729"/>
    </source>
</evidence>
<evidence type="ECO:0000256" key="7">
    <source>
        <dbReference type="ARBA" id="ARBA00023157"/>
    </source>
</evidence>
<dbReference type="PROSITE" id="PS01209">
    <property type="entry name" value="LDLRA_1"/>
    <property type="match status" value="1"/>
</dbReference>
<dbReference type="Proteomes" id="UP000283509">
    <property type="component" value="Unassembled WGS sequence"/>
</dbReference>
<dbReference type="PANTHER" id="PTHR18945">
    <property type="entry name" value="NEUROTRANSMITTER GATED ION CHANNEL"/>
    <property type="match status" value="1"/>
</dbReference>
<keyword evidence="13" id="KW-0675">Receptor</keyword>
<organism evidence="13 14">
    <name type="scientific">Penaeus vannamei</name>
    <name type="common">Whiteleg shrimp</name>
    <name type="synonym">Litopenaeus vannamei</name>
    <dbReference type="NCBI Taxonomy" id="6689"/>
    <lineage>
        <taxon>Eukaryota</taxon>
        <taxon>Metazoa</taxon>
        <taxon>Ecdysozoa</taxon>
        <taxon>Arthropoda</taxon>
        <taxon>Crustacea</taxon>
        <taxon>Multicrustacea</taxon>
        <taxon>Malacostraca</taxon>
        <taxon>Eumalacostraca</taxon>
        <taxon>Eucarida</taxon>
        <taxon>Decapoda</taxon>
        <taxon>Dendrobranchiata</taxon>
        <taxon>Penaeoidea</taxon>
        <taxon>Penaeidae</taxon>
        <taxon>Penaeus</taxon>
    </lineage>
</organism>
<dbReference type="GO" id="GO:0016020">
    <property type="term" value="C:membrane"/>
    <property type="evidence" value="ECO:0007669"/>
    <property type="project" value="UniProtKB-SubCell"/>
</dbReference>
<feature type="disulfide bond" evidence="9">
    <location>
        <begin position="381"/>
        <end position="396"/>
    </location>
</feature>
<keyword evidence="6 11" id="KW-0472">Membrane</keyword>
<name>A0A423TQT8_PENVA</name>
<feature type="region of interest" description="Disordered" evidence="10">
    <location>
        <begin position="44"/>
        <end position="102"/>
    </location>
</feature>
<proteinExistence type="predicted"/>
<sequence length="789" mass="88655">MGVVLRVKNSTGGDTREYFFEVKFPPEQWRLLCLQHDGGSGKSRCLADDEEMPLSSKRVPGVGEGHNPPDEGSTAQEDKTASHPNSCALNNTLEGDSCQDTREKSEATTGKLCVGGFGRGKLRASVSRLRWWNRIMPDIGKAVECAGRAQGIPDWVMNEDWAVVGDASFQPHSLQEVCSSYPRYVLLQPAGTYSHSQSLCHALAGTLVSTDDLSAINTTSLQFSNICADSGEPLTWLNVKNGTRVEITPGDECPAWDSSGEKLVACVRRLQCSICKSSPTSMYTLYGHTGRFFDYTYYTDSNLSVPIFQSKGSSQIKLEDSIWVLRSNLHRVEWRLEGAALPIGRRRWRAGSQEVLLTLTKCLTTQFTCDDGQCISQILRCDDILHCRDMSDEVNCRVVEKPSRYDVSSPPPLRPWENGTVPLAYHIDVYHLSDITAINATASMDVGITLTWYDPRLKFRNLKPDIKNYFPCELVWTPAVQAVTGHGDGTVLDTNDYEKFCYAYNNDATEKRPLADPYMGHVADGMNTAVEVYLGVLATVPCQFRLQLYPFDTQLCNLSFILTNSPWSRVFDKALPGNYVPYLNARRSLLEYVLEDQTTEVGWLMQAADNNTYFVLSYHLRRLYGYHVMNSYFPTLLMFVISYATFYFQLDDFTNRIMISLTAQLVLAALFSSTTQSSVKTPYLKLIDVWYAVIITSCFLIIVLQTLINVIFHSNRLPGFVYKMACLPGPLSDIKKVVPLFTKRSQELTQREPASNTVARRYNAMARVFTLSLVSTFVVLYILLALRVL</sequence>
<accession>A0A423TQT8</accession>
<keyword evidence="7 9" id="KW-1015">Disulfide bond</keyword>
<evidence type="ECO:0000256" key="2">
    <source>
        <dbReference type="ARBA" id="ARBA00022692"/>
    </source>
</evidence>
<dbReference type="OrthoDB" id="6345155at2759"/>
<keyword evidence="2 11" id="KW-0812">Transmembrane</keyword>
<keyword evidence="3" id="KW-0732">Signal</keyword>
<evidence type="ECO:0000256" key="4">
    <source>
        <dbReference type="ARBA" id="ARBA00022737"/>
    </source>
</evidence>
<dbReference type="GO" id="GO:0004888">
    <property type="term" value="F:transmembrane signaling receptor activity"/>
    <property type="evidence" value="ECO:0007669"/>
    <property type="project" value="InterPro"/>
</dbReference>
<evidence type="ECO:0000256" key="8">
    <source>
        <dbReference type="ARBA" id="ARBA00023180"/>
    </source>
</evidence>
<dbReference type="EMBL" id="QCYY01001330">
    <property type="protein sequence ID" value="ROT78801.1"/>
    <property type="molecule type" value="Genomic_DNA"/>
</dbReference>
<dbReference type="AlphaFoldDB" id="A0A423TQT8"/>
<dbReference type="Gene3D" id="2.70.170.10">
    <property type="entry name" value="Neurotransmitter-gated ion-channel ligand-binding domain"/>
    <property type="match status" value="1"/>
</dbReference>